<protein>
    <submittedName>
        <fullName evidence="3">Uncharacterized protein</fullName>
    </submittedName>
</protein>
<evidence type="ECO:0000313" key="3">
    <source>
        <dbReference type="EMBL" id="QJW97386.1"/>
    </source>
</evidence>
<name>A0A6M5YVI2_9BACT</name>
<feature type="compositionally biased region" description="Pro residues" evidence="1">
    <location>
        <begin position="80"/>
        <end position="90"/>
    </location>
</feature>
<reference evidence="4" key="1">
    <citation type="submission" date="2020-05" db="EMBL/GenBank/DDBJ databases">
        <title>Frigoriglobus tundricola gen. nov., sp. nov., a psychrotolerant cellulolytic planctomycete of the family Gemmataceae with two divergent copies of 16S rRNA gene.</title>
        <authorList>
            <person name="Kulichevskaya I.S."/>
            <person name="Ivanova A.A."/>
            <person name="Naumoff D.G."/>
            <person name="Beletsky A.V."/>
            <person name="Rijpstra W.I.C."/>
            <person name="Sinninghe Damste J.S."/>
            <person name="Mardanov A.V."/>
            <person name="Ravin N.V."/>
            <person name="Dedysh S.N."/>
        </authorList>
    </citation>
    <scope>NUCLEOTIDE SEQUENCE [LARGE SCALE GENOMIC DNA]</scope>
    <source>
        <strain evidence="4">PL17</strain>
    </source>
</reference>
<feature type="signal peptide" evidence="2">
    <location>
        <begin position="1"/>
        <end position="20"/>
    </location>
</feature>
<dbReference type="KEGG" id="ftj:FTUN_4960"/>
<organism evidence="3 4">
    <name type="scientific">Frigoriglobus tundricola</name>
    <dbReference type="NCBI Taxonomy" id="2774151"/>
    <lineage>
        <taxon>Bacteria</taxon>
        <taxon>Pseudomonadati</taxon>
        <taxon>Planctomycetota</taxon>
        <taxon>Planctomycetia</taxon>
        <taxon>Gemmatales</taxon>
        <taxon>Gemmataceae</taxon>
        <taxon>Frigoriglobus</taxon>
    </lineage>
</organism>
<dbReference type="RefSeq" id="WP_171472762.1">
    <property type="nucleotide sequence ID" value="NZ_CP053452.2"/>
</dbReference>
<accession>A0A6M5YVI2</accession>
<evidence type="ECO:0000313" key="4">
    <source>
        <dbReference type="Proteomes" id="UP000503447"/>
    </source>
</evidence>
<dbReference type="EMBL" id="CP053452">
    <property type="protein sequence ID" value="QJW97386.1"/>
    <property type="molecule type" value="Genomic_DNA"/>
</dbReference>
<feature type="region of interest" description="Disordered" evidence="1">
    <location>
        <begin position="66"/>
        <end position="103"/>
    </location>
</feature>
<evidence type="ECO:0000256" key="2">
    <source>
        <dbReference type="SAM" id="SignalP"/>
    </source>
</evidence>
<keyword evidence="2" id="KW-0732">Signal</keyword>
<evidence type="ECO:0000256" key="1">
    <source>
        <dbReference type="SAM" id="MobiDB-lite"/>
    </source>
</evidence>
<keyword evidence="4" id="KW-1185">Reference proteome</keyword>
<dbReference type="Proteomes" id="UP000503447">
    <property type="component" value="Chromosome"/>
</dbReference>
<dbReference type="AlphaFoldDB" id="A0A6M5YVI2"/>
<proteinExistence type="predicted"/>
<gene>
    <name evidence="3" type="ORF">FTUN_4960</name>
</gene>
<feature type="chain" id="PRO_5026920593" evidence="2">
    <location>
        <begin position="21"/>
        <end position="338"/>
    </location>
</feature>
<sequence length="338" mass="36143">MPGRRPLVALVALFTLPLPACLHVSAQIDPAAVKDEAPKVATKPADTPPPPRLEFAVLPRVPGTLVQGTRSASPAGTPAAPQPTGPPKPFDPTTGGATVASNASNIEPGLLPLAAQTNPVAYETPLLAAVRAHTEGNPQRAIEIIRTLNPQNQDLVLALVPVLARGATADLTNDPATVAALVDQLRSALERLEARAALRIEKATFCSDVSGFGKFLPWPDNNAHKPNTRVQLYLEVRNLVSQPVGNDFVTGVQAAVEVRDAKGNLVEQIDERDPKRRVSIVRYVKSIRTQSPLHDFHVYYEFPAPSTPGVYTIAVELRDSNGQRPVKTPPMQFCVAGP</sequence>